<evidence type="ECO:0000313" key="3">
    <source>
        <dbReference type="Proteomes" id="UP000031890"/>
    </source>
</evidence>
<organism evidence="2 3">
    <name type="scientific">Corynebacterium singulare</name>
    <dbReference type="NCBI Taxonomy" id="161899"/>
    <lineage>
        <taxon>Bacteria</taxon>
        <taxon>Bacillati</taxon>
        <taxon>Actinomycetota</taxon>
        <taxon>Actinomycetes</taxon>
        <taxon>Mycobacteriales</taxon>
        <taxon>Corynebacteriaceae</taxon>
        <taxon>Corynebacterium</taxon>
    </lineage>
</organism>
<dbReference type="RefSeq" id="WP_144403099.1">
    <property type="nucleotide sequence ID" value="NZ_CP010827.1"/>
</dbReference>
<sequence length="186" mass="19559">MTRLSLFPWLLHVAMLTACATPVPETPKDSTAACETENAFYHQRYGLGAEGVTALRSDAVPRFYFTVTEGGFDPCAPLSYSVLTGSYGDLEKPNGIVASTAQGLIVWDGPNPLANTGVTAASIEDVQVIGADTLRATFGRRAGATAEGVTERATVQLQVQGDQLVPVGGDVELYVSIIGETPTIIP</sequence>
<dbReference type="OrthoDB" id="4424597at2"/>
<evidence type="ECO:0000313" key="2">
    <source>
        <dbReference type="EMBL" id="AJI78094.1"/>
    </source>
</evidence>
<feature type="signal peptide" evidence="1">
    <location>
        <begin position="1"/>
        <end position="20"/>
    </location>
</feature>
<gene>
    <name evidence="2" type="ORF">CSING_02720</name>
</gene>
<dbReference type="EMBL" id="CP010827">
    <property type="protein sequence ID" value="AJI78094.1"/>
    <property type="molecule type" value="Genomic_DNA"/>
</dbReference>
<protein>
    <recommendedName>
        <fullName evidence="4">Secreted protein</fullName>
    </recommendedName>
</protein>
<dbReference type="AlphaFoldDB" id="A0A0B6EYW1"/>
<proteinExistence type="predicted"/>
<evidence type="ECO:0008006" key="4">
    <source>
        <dbReference type="Google" id="ProtNLM"/>
    </source>
</evidence>
<feature type="chain" id="PRO_5002107937" description="Secreted protein" evidence="1">
    <location>
        <begin position="21"/>
        <end position="186"/>
    </location>
</feature>
<name>A0A0B6EYW1_9CORY</name>
<reference evidence="2 3" key="1">
    <citation type="journal article" date="2015" name="Genome Announc.">
        <title>Complete Genome Sequence and Annotation of Corynebacterium singulare DSM 44357, Isolated from a Human Semen Specimen.</title>
        <authorList>
            <person name="Merten M."/>
            <person name="Brinkrolf K."/>
            <person name="Albersmeier A."/>
            <person name="Kutter Y."/>
            <person name="Ruckert C."/>
            <person name="Tauch A."/>
        </authorList>
    </citation>
    <scope>NUCLEOTIDE SEQUENCE [LARGE SCALE GENOMIC DNA]</scope>
    <source>
        <strain evidence="2">IBS B52218</strain>
    </source>
</reference>
<dbReference type="PROSITE" id="PS51257">
    <property type="entry name" value="PROKAR_LIPOPROTEIN"/>
    <property type="match status" value="1"/>
</dbReference>
<accession>A0A0B6EYW1</accession>
<dbReference type="KEGG" id="csx:CSING_02720"/>
<dbReference type="Proteomes" id="UP000031890">
    <property type="component" value="Chromosome"/>
</dbReference>
<keyword evidence="1" id="KW-0732">Signal</keyword>
<evidence type="ECO:0000256" key="1">
    <source>
        <dbReference type="SAM" id="SignalP"/>
    </source>
</evidence>
<dbReference type="STRING" id="161899.CSING_02720"/>
<dbReference type="HOGENOM" id="CLU_1452184_0_0_11"/>